<organism evidence="4 5">
    <name type="scientific">Tenacibaculum aiptasiae</name>
    <dbReference type="NCBI Taxonomy" id="426481"/>
    <lineage>
        <taxon>Bacteria</taxon>
        <taxon>Pseudomonadati</taxon>
        <taxon>Bacteroidota</taxon>
        <taxon>Flavobacteriia</taxon>
        <taxon>Flavobacteriales</taxon>
        <taxon>Flavobacteriaceae</taxon>
        <taxon>Tenacibaculum</taxon>
    </lineage>
</organism>
<dbReference type="Gene3D" id="1.10.4080.10">
    <property type="entry name" value="ADP-ribosylation/Crystallin J1"/>
    <property type="match status" value="1"/>
</dbReference>
<dbReference type="Pfam" id="PF03747">
    <property type="entry name" value="ADP_ribosyl_GH"/>
    <property type="match status" value="1"/>
</dbReference>
<protein>
    <submittedName>
        <fullName evidence="4">ADP-ribosylglycohydrolase family protein</fullName>
    </submittedName>
</protein>
<dbReference type="InterPro" id="IPR005502">
    <property type="entry name" value="Ribosyl_crysJ1"/>
</dbReference>
<feature type="binding site" evidence="3">
    <location>
        <position position="269"/>
    </location>
    <ligand>
        <name>Mg(2+)</name>
        <dbReference type="ChEBI" id="CHEBI:18420"/>
        <label>1</label>
    </ligand>
</feature>
<reference evidence="4 5" key="1">
    <citation type="submission" date="2019-09" db="EMBL/GenBank/DDBJ databases">
        <authorList>
            <person name="Cao W.R."/>
        </authorList>
    </citation>
    <scope>NUCLEOTIDE SEQUENCE [LARGE SCALE GENOMIC DNA]</scope>
    <source>
        <strain evidence="5">a4</strain>
    </source>
</reference>
<feature type="binding site" evidence="3">
    <location>
        <position position="266"/>
    </location>
    <ligand>
        <name>Mg(2+)</name>
        <dbReference type="ChEBI" id="CHEBI:18420"/>
        <label>1</label>
    </ligand>
</feature>
<evidence type="ECO:0000313" key="5">
    <source>
        <dbReference type="Proteomes" id="UP000467305"/>
    </source>
</evidence>
<keyword evidence="2 4" id="KW-0378">Hydrolase</keyword>
<feature type="binding site" evidence="3">
    <location>
        <position position="268"/>
    </location>
    <ligand>
        <name>Mg(2+)</name>
        <dbReference type="ChEBI" id="CHEBI:18420"/>
        <label>1</label>
    </ligand>
</feature>
<dbReference type="OrthoDB" id="9798107at2"/>
<dbReference type="EMBL" id="WAAU01000024">
    <property type="protein sequence ID" value="KAB1155388.1"/>
    <property type="molecule type" value="Genomic_DNA"/>
</dbReference>
<dbReference type="GO" id="GO:0016787">
    <property type="term" value="F:hydrolase activity"/>
    <property type="evidence" value="ECO:0007669"/>
    <property type="project" value="UniProtKB-KW"/>
</dbReference>
<dbReference type="RefSeq" id="WP_150900497.1">
    <property type="nucleotide sequence ID" value="NZ_WAAU01000024.1"/>
</dbReference>
<comment type="cofactor">
    <cofactor evidence="3">
        <name>Mg(2+)</name>
        <dbReference type="ChEBI" id="CHEBI:18420"/>
    </cofactor>
    <text evidence="3">Binds 2 magnesium ions per subunit.</text>
</comment>
<dbReference type="GO" id="GO:0046872">
    <property type="term" value="F:metal ion binding"/>
    <property type="evidence" value="ECO:0007669"/>
    <property type="project" value="UniProtKB-KW"/>
</dbReference>
<evidence type="ECO:0000256" key="1">
    <source>
        <dbReference type="ARBA" id="ARBA00010702"/>
    </source>
</evidence>
<evidence type="ECO:0000313" key="4">
    <source>
        <dbReference type="EMBL" id="KAB1155388.1"/>
    </source>
</evidence>
<evidence type="ECO:0000256" key="2">
    <source>
        <dbReference type="ARBA" id="ARBA00022801"/>
    </source>
</evidence>
<dbReference type="Proteomes" id="UP000467305">
    <property type="component" value="Unassembled WGS sequence"/>
</dbReference>
<accession>A0A7J5AD40</accession>
<keyword evidence="3" id="KW-0479">Metal-binding</keyword>
<evidence type="ECO:0000256" key="3">
    <source>
        <dbReference type="PIRSR" id="PIRSR605502-1"/>
    </source>
</evidence>
<name>A0A7J5AD40_9FLAO</name>
<keyword evidence="5" id="KW-1185">Reference proteome</keyword>
<feature type="binding site" evidence="3">
    <location>
        <position position="53"/>
    </location>
    <ligand>
        <name>Mg(2+)</name>
        <dbReference type="ChEBI" id="CHEBI:18420"/>
        <label>1</label>
    </ligand>
</feature>
<feature type="binding site" evidence="3">
    <location>
        <position position="54"/>
    </location>
    <ligand>
        <name>Mg(2+)</name>
        <dbReference type="ChEBI" id="CHEBI:18420"/>
        <label>1</label>
    </ligand>
</feature>
<gene>
    <name evidence="4" type="ORF">F7018_13020</name>
</gene>
<dbReference type="InterPro" id="IPR036705">
    <property type="entry name" value="Ribosyl_crysJ1_sf"/>
</dbReference>
<dbReference type="AlphaFoldDB" id="A0A7J5AD40"/>
<dbReference type="PANTHER" id="PTHR16222">
    <property type="entry name" value="ADP-RIBOSYLGLYCOHYDROLASE"/>
    <property type="match status" value="1"/>
</dbReference>
<dbReference type="InterPro" id="IPR050792">
    <property type="entry name" value="ADP-ribosylglycohydrolase"/>
</dbReference>
<dbReference type="SUPFAM" id="SSF101478">
    <property type="entry name" value="ADP-ribosylglycohydrolase"/>
    <property type="match status" value="1"/>
</dbReference>
<comment type="similarity">
    <text evidence="1">Belongs to the ADP-ribosylglycohydrolase family.</text>
</comment>
<sequence>MKNNIIQSTFIGLAVADALGVPVEFKSRKVLKESPVTDMMSYGSHHQPKGTWSDDSSLTFCLAESLCKKYDINDIAKKSALWYHEKIWTPHGFVFDIGHTTRKAIQAYLRGTPPSLCGGNTEYDNGNGSLMRISPLAFYIKGFPLEKRFDIIKEVSQTTHAHIRSIISCFIYLEFFIELLNKNELTTAYKNTKEKINTFLKNNPICSQKEIDVFKRVLNNNIKELTEEEINSGGYVIDTLEASIWCLLNSTNYSDAVLKAVNLGDDTDTTATVVGAIAGMYYGLNNIPEDWINCLSRKEDIYKLSEQFAKKYGYES</sequence>
<dbReference type="PANTHER" id="PTHR16222:SF24">
    <property type="entry name" value="ADP-RIBOSYLHYDROLASE ARH3"/>
    <property type="match status" value="1"/>
</dbReference>
<feature type="binding site" evidence="3">
    <location>
        <position position="55"/>
    </location>
    <ligand>
        <name>Mg(2+)</name>
        <dbReference type="ChEBI" id="CHEBI:18420"/>
        <label>1</label>
    </ligand>
</feature>
<keyword evidence="3" id="KW-0460">Magnesium</keyword>
<proteinExistence type="inferred from homology"/>
<comment type="caution">
    <text evidence="4">The sequence shown here is derived from an EMBL/GenBank/DDBJ whole genome shotgun (WGS) entry which is preliminary data.</text>
</comment>